<dbReference type="Proteomes" id="UP000219636">
    <property type="component" value="Unassembled WGS sequence"/>
</dbReference>
<evidence type="ECO:0000313" key="1">
    <source>
        <dbReference type="EMBL" id="SOC05284.1"/>
    </source>
</evidence>
<dbReference type="RefSeq" id="WP_097073009.1">
    <property type="nucleotide sequence ID" value="NZ_OBMQ01000004.1"/>
</dbReference>
<dbReference type="AlphaFoldDB" id="A0A285SC51"/>
<protein>
    <submittedName>
        <fullName evidence="1">Uncharacterized protein</fullName>
    </submittedName>
</protein>
<dbReference type="OrthoDB" id="1911337at2"/>
<gene>
    <name evidence="1" type="ORF">SAMN05880501_10437</name>
</gene>
<organism evidence="1 2">
    <name type="scientific">Ureibacillus xyleni</name>
    <dbReference type="NCBI Taxonomy" id="614648"/>
    <lineage>
        <taxon>Bacteria</taxon>
        <taxon>Bacillati</taxon>
        <taxon>Bacillota</taxon>
        <taxon>Bacilli</taxon>
        <taxon>Bacillales</taxon>
        <taxon>Caryophanaceae</taxon>
        <taxon>Ureibacillus</taxon>
    </lineage>
</organism>
<proteinExistence type="predicted"/>
<reference evidence="2" key="1">
    <citation type="submission" date="2017-08" db="EMBL/GenBank/DDBJ databases">
        <authorList>
            <person name="Varghese N."/>
            <person name="Submissions S."/>
        </authorList>
    </citation>
    <scope>NUCLEOTIDE SEQUENCE [LARGE SCALE GENOMIC DNA]</scope>
    <source>
        <strain evidence="2">JC22</strain>
    </source>
</reference>
<accession>A0A285SC51</accession>
<dbReference type="EMBL" id="OBMQ01000004">
    <property type="protein sequence ID" value="SOC05284.1"/>
    <property type="molecule type" value="Genomic_DNA"/>
</dbReference>
<name>A0A285SC51_9BACL</name>
<sequence length="71" mass="8129">MLDKIKLLIGQPIGVAFKNGLSVSGVLCDADENEICLMEYLYQAKFVQKYYNYEQIQGIYIFPSCENDLLN</sequence>
<keyword evidence="2" id="KW-1185">Reference proteome</keyword>
<evidence type="ECO:0000313" key="2">
    <source>
        <dbReference type="Proteomes" id="UP000219636"/>
    </source>
</evidence>